<feature type="domain" description="Core" evidence="1">
    <location>
        <begin position="2"/>
        <end position="101"/>
    </location>
</feature>
<proteinExistence type="predicted"/>
<evidence type="ECO:0000259" key="1">
    <source>
        <dbReference type="Pfam" id="PF01521"/>
    </source>
</evidence>
<dbReference type="AlphaFoldDB" id="A0A1R0IK45"/>
<dbReference type="NCBIfam" id="NF010147">
    <property type="entry name" value="PRK13623.1"/>
    <property type="match status" value="1"/>
</dbReference>
<dbReference type="PROSITE" id="PS01152">
    <property type="entry name" value="HESB"/>
    <property type="match status" value="1"/>
</dbReference>
<dbReference type="InterPro" id="IPR017870">
    <property type="entry name" value="FeS_cluster_insertion_CS"/>
</dbReference>
<dbReference type="Proteomes" id="UP000242705">
    <property type="component" value="Unassembled WGS sequence"/>
</dbReference>
<evidence type="ECO:0000313" key="3">
    <source>
        <dbReference type="Proteomes" id="UP000242705"/>
    </source>
</evidence>
<dbReference type="PANTHER" id="PTHR43011:SF1">
    <property type="entry name" value="IRON-SULFUR CLUSTER ASSEMBLY 2 HOMOLOG, MITOCHONDRIAL"/>
    <property type="match status" value="1"/>
</dbReference>
<dbReference type="SUPFAM" id="SSF89360">
    <property type="entry name" value="HesB-like domain"/>
    <property type="match status" value="1"/>
</dbReference>
<reference evidence="2 3" key="1">
    <citation type="journal article" date="2014" name="BMC Genomics">
        <title>Comparison of environmental and isolate Sulfobacillus genomes reveals diverse carbon, sulfur, nitrogen, and hydrogen metabolisms.</title>
        <authorList>
            <person name="Justice N.B."/>
            <person name="Norman A."/>
            <person name="Brown C.T."/>
            <person name="Singh A."/>
            <person name="Thomas B.C."/>
            <person name="Banfield J.F."/>
        </authorList>
    </citation>
    <scope>NUCLEOTIDE SEQUENCE [LARGE SCALE GENOMIC DNA]</scope>
    <source>
        <strain evidence="2">AMDSBA5</strain>
    </source>
</reference>
<evidence type="ECO:0000313" key="2">
    <source>
        <dbReference type="EMBL" id="PSR26685.1"/>
    </source>
</evidence>
<name>A0A1R0IK45_SULTH</name>
<dbReference type="InterPro" id="IPR035903">
    <property type="entry name" value="HesB-like_dom_sf"/>
</dbReference>
<accession>A0A1R0IK45</accession>
<organism evidence="2 3">
    <name type="scientific">Sulfobacillus thermosulfidooxidans</name>
    <dbReference type="NCBI Taxonomy" id="28034"/>
    <lineage>
        <taxon>Bacteria</taxon>
        <taxon>Bacillati</taxon>
        <taxon>Bacillota</taxon>
        <taxon>Clostridia</taxon>
        <taxon>Eubacteriales</taxon>
        <taxon>Clostridiales Family XVII. Incertae Sedis</taxon>
        <taxon>Sulfobacillus</taxon>
    </lineage>
</organism>
<dbReference type="NCBIfam" id="TIGR00049">
    <property type="entry name" value="iron-sulfur cluster assembly accessory protein"/>
    <property type="match status" value="1"/>
</dbReference>
<dbReference type="PANTHER" id="PTHR43011">
    <property type="entry name" value="IRON-SULFUR CLUSTER ASSEMBLY 2 HOMOLOG, MITOCHONDRIAL"/>
    <property type="match status" value="1"/>
</dbReference>
<protein>
    <submittedName>
        <fullName evidence="2">Iron-sulfur cluster insertion protein ErpA</fullName>
    </submittedName>
</protein>
<comment type="caution">
    <text evidence="2">The sequence shown here is derived from an EMBL/GenBank/DDBJ whole genome shotgun (WGS) entry which is preliminary data.</text>
</comment>
<dbReference type="Pfam" id="PF01521">
    <property type="entry name" value="Fe-S_biosyn"/>
    <property type="match status" value="1"/>
</dbReference>
<dbReference type="GO" id="GO:0051537">
    <property type="term" value="F:2 iron, 2 sulfur cluster binding"/>
    <property type="evidence" value="ECO:0007669"/>
    <property type="project" value="UniProtKB-ARBA"/>
</dbReference>
<dbReference type="Gene3D" id="2.60.300.12">
    <property type="entry name" value="HesB-like domain"/>
    <property type="match status" value="1"/>
</dbReference>
<dbReference type="EMBL" id="PXYX01000020">
    <property type="protein sequence ID" value="PSR26685.1"/>
    <property type="molecule type" value="Genomic_DNA"/>
</dbReference>
<dbReference type="InterPro" id="IPR016092">
    <property type="entry name" value="ATAP"/>
</dbReference>
<dbReference type="GO" id="GO:0051539">
    <property type="term" value="F:4 iron, 4 sulfur cluster binding"/>
    <property type="evidence" value="ECO:0007669"/>
    <property type="project" value="TreeGrafter"/>
</dbReference>
<gene>
    <name evidence="2" type="ORF">C7B47_10230</name>
</gene>
<dbReference type="GO" id="GO:0005506">
    <property type="term" value="F:iron ion binding"/>
    <property type="evidence" value="ECO:0007669"/>
    <property type="project" value="TreeGrafter"/>
</dbReference>
<dbReference type="InterPro" id="IPR000361">
    <property type="entry name" value="ATAP_core_dom"/>
</dbReference>
<dbReference type="GO" id="GO:0016226">
    <property type="term" value="P:iron-sulfur cluster assembly"/>
    <property type="evidence" value="ECO:0007669"/>
    <property type="project" value="InterPro"/>
</dbReference>
<sequence length="118" mass="12512">MITLTETAADKVKEFMASKDHPDLALRIYVSKGGCSGFSYGMALDAAQEDDNVYEFNGIKVVIDPQSAPYLEGIEVDYVNSMMGGGFSITNPNAVSSCGCGHSFRTKDDAGAANSCSH</sequence>